<feature type="region of interest" description="Disordered" evidence="1">
    <location>
        <begin position="299"/>
        <end position="322"/>
    </location>
</feature>
<feature type="compositionally biased region" description="Acidic residues" evidence="1">
    <location>
        <begin position="306"/>
        <end position="317"/>
    </location>
</feature>
<dbReference type="EMBL" id="JAFCMP010000171">
    <property type="protein sequence ID" value="KAG5184284.1"/>
    <property type="molecule type" value="Genomic_DNA"/>
</dbReference>
<evidence type="ECO:0000256" key="1">
    <source>
        <dbReference type="SAM" id="MobiDB-lite"/>
    </source>
</evidence>
<proteinExistence type="predicted"/>
<comment type="caution">
    <text evidence="2">The sequence shown here is derived from an EMBL/GenBank/DDBJ whole genome shotgun (WGS) entry which is preliminary data.</text>
</comment>
<dbReference type="OrthoDB" id="7696082at2759"/>
<evidence type="ECO:0000313" key="3">
    <source>
        <dbReference type="Proteomes" id="UP000664859"/>
    </source>
</evidence>
<sequence length="420" mass="45553">MEVAPAAPTHVRRTDAEEQQWLGLEAYVADLDRHLVVDREGRQYMQETDAAGASNDDLVSEADPIYVASDEDVDGPRVTSLLQLNIGGPTVETVRKGLRTGYVYTGSLNPEAFKRLGAVYKRLKEAKGIIGPVPTQMSEDETKIDSSVTFDLASNTLVGFCGDEGDGHTCSLDGVRDPIHNGKKLMNPLDSATRVLAMGDYMAHMSHVKAVFDQLPFAQHGLRANDVIWNYVSVFFSSSWTLAERAEAASFVLHFLRLWRSWLLRAERLTLKANFISRECYEDITISVHNVILIIRSGPGSASDSGESDTDDDDGDETDHPHTLGAKALAAIQPSDEELSDHPGLATHTFDVVEDDLGVEQEVIVGGISRDSDNARSELRAVVDTLITEAISDAPTEGEPAMVTIECEGGPGPSSSRTGA</sequence>
<gene>
    <name evidence="2" type="ORF">JKP88DRAFT_354462</name>
</gene>
<reference evidence="2" key="1">
    <citation type="submission" date="2021-02" db="EMBL/GenBank/DDBJ databases">
        <title>First Annotated Genome of the Yellow-green Alga Tribonema minus.</title>
        <authorList>
            <person name="Mahan K.M."/>
        </authorList>
    </citation>
    <scope>NUCLEOTIDE SEQUENCE</scope>
    <source>
        <strain evidence="2">UTEX B ZZ1240</strain>
    </source>
</reference>
<dbReference type="AlphaFoldDB" id="A0A836CG46"/>
<keyword evidence="3" id="KW-1185">Reference proteome</keyword>
<evidence type="ECO:0000313" key="2">
    <source>
        <dbReference type="EMBL" id="KAG5184284.1"/>
    </source>
</evidence>
<dbReference type="Proteomes" id="UP000664859">
    <property type="component" value="Unassembled WGS sequence"/>
</dbReference>
<protein>
    <submittedName>
        <fullName evidence="2">Uncharacterized protein</fullName>
    </submittedName>
</protein>
<name>A0A836CG46_9STRA</name>
<accession>A0A836CG46</accession>
<organism evidence="2 3">
    <name type="scientific">Tribonema minus</name>
    <dbReference type="NCBI Taxonomy" id="303371"/>
    <lineage>
        <taxon>Eukaryota</taxon>
        <taxon>Sar</taxon>
        <taxon>Stramenopiles</taxon>
        <taxon>Ochrophyta</taxon>
        <taxon>PX clade</taxon>
        <taxon>Xanthophyceae</taxon>
        <taxon>Tribonematales</taxon>
        <taxon>Tribonemataceae</taxon>
        <taxon>Tribonema</taxon>
    </lineage>
</organism>